<dbReference type="InterPro" id="IPR005162">
    <property type="entry name" value="Retrotrans_gag_dom"/>
</dbReference>
<evidence type="ECO:0000313" key="3">
    <source>
        <dbReference type="EMBL" id="KAF6161877.1"/>
    </source>
</evidence>
<dbReference type="AlphaFoldDB" id="A0A7J7N427"/>
<dbReference type="PANTHER" id="PTHR27006:SF619">
    <property type="entry name" value="CYSTEINE-RICH RECEPTOR-LIKE PROTEIN KINASE 15"/>
    <property type="match status" value="1"/>
</dbReference>
<keyword evidence="4" id="KW-1185">Reference proteome</keyword>
<evidence type="ECO:0000259" key="2">
    <source>
        <dbReference type="Pfam" id="PF03732"/>
    </source>
</evidence>
<sequence length="637" mass="72014">MTLGTPRRVRYDIVIECAWFRMISEACRVRRQLTVLGIGLTIIVDFRYRKKNSVVRHVRLDPPLLFKMVIGRRGRGRAVGRGSGGRRGGTLAGEPALSQGSVEVAPVPVVPEQLGFLPTPVVPGVSAEMRKFMESFAASFQQARSPAVKEFSYLEQLQKYRHPTFFGNLVPSEAETWLKSIEKTLNVMKCLDKQQVTLATYLLQGEADRWWDTAKRSISETPILWSSFEDQFFRQYVLQSYKDACILEFYSLEQGDMNIARYDQRFNELSRYVPFIVHDEEQKKMKFLKGLRPYFRRFLITLEASTYANVLSKALALEQNNLEDCKPKDMRSQQRQDPRPDKSKAVQEQFGGSGSKRQRLGFDSSVPTRVVEGQQFERSQLSSGSAAAVSGSSGKIVCLGPAGWPLTACSGSAGWPEAAYVRPAGWSKIVASRMAMVQSSVRNEFNCRILSIKETTMMTPEEERFATLEFSQIEISRLRVLTAFEKGMRNVSPIFNPTQHTFHGSRRVILIFKHEIVPAELIGRIAGLNFGVLLLEIVAGKKNTIIHDYGESLSLLGYTWNSWKENKVEEILHPDLSKPCFLIEILRCVQVGVLCLHDFSDDRPIMSSVLSMLTSETGTLPTPMEPFAKWGFVILVF</sequence>
<dbReference type="EMBL" id="JACGCM010001077">
    <property type="protein sequence ID" value="KAF6161877.1"/>
    <property type="molecule type" value="Genomic_DNA"/>
</dbReference>
<feature type="region of interest" description="Disordered" evidence="1">
    <location>
        <begin position="325"/>
        <end position="364"/>
    </location>
</feature>
<dbReference type="Pfam" id="PF03732">
    <property type="entry name" value="Retrotrans_gag"/>
    <property type="match status" value="1"/>
</dbReference>
<evidence type="ECO:0000256" key="1">
    <source>
        <dbReference type="SAM" id="MobiDB-lite"/>
    </source>
</evidence>
<proteinExistence type="predicted"/>
<organism evidence="3 4">
    <name type="scientific">Kingdonia uniflora</name>
    <dbReference type="NCBI Taxonomy" id="39325"/>
    <lineage>
        <taxon>Eukaryota</taxon>
        <taxon>Viridiplantae</taxon>
        <taxon>Streptophyta</taxon>
        <taxon>Embryophyta</taxon>
        <taxon>Tracheophyta</taxon>
        <taxon>Spermatophyta</taxon>
        <taxon>Magnoliopsida</taxon>
        <taxon>Ranunculales</taxon>
        <taxon>Circaeasteraceae</taxon>
        <taxon>Kingdonia</taxon>
    </lineage>
</organism>
<dbReference type="Gene3D" id="1.10.510.10">
    <property type="entry name" value="Transferase(Phosphotransferase) domain 1"/>
    <property type="match status" value="1"/>
</dbReference>
<dbReference type="PANTHER" id="PTHR27006">
    <property type="entry name" value="PROMASTIGOTE SURFACE ANTIGEN PROTEIN PSA"/>
    <property type="match status" value="1"/>
</dbReference>
<evidence type="ECO:0000313" key="4">
    <source>
        <dbReference type="Proteomes" id="UP000541444"/>
    </source>
</evidence>
<accession>A0A7J7N427</accession>
<reference evidence="3 4" key="1">
    <citation type="journal article" date="2020" name="IScience">
        <title>Genome Sequencing of the Endangered Kingdonia uniflora (Circaeasteraceae, Ranunculales) Reveals Potential Mechanisms of Evolutionary Specialization.</title>
        <authorList>
            <person name="Sun Y."/>
            <person name="Deng T."/>
            <person name="Zhang A."/>
            <person name="Moore M.J."/>
            <person name="Landis J.B."/>
            <person name="Lin N."/>
            <person name="Zhang H."/>
            <person name="Zhang X."/>
            <person name="Huang J."/>
            <person name="Zhang X."/>
            <person name="Sun H."/>
            <person name="Wang H."/>
        </authorList>
    </citation>
    <scope>NUCLEOTIDE SEQUENCE [LARGE SCALE GENOMIC DNA]</scope>
    <source>
        <strain evidence="3">TB1705</strain>
        <tissue evidence="3">Leaf</tissue>
    </source>
</reference>
<dbReference type="OrthoDB" id="1936908at2759"/>
<dbReference type="Proteomes" id="UP000541444">
    <property type="component" value="Unassembled WGS sequence"/>
</dbReference>
<name>A0A7J7N427_9MAGN</name>
<gene>
    <name evidence="3" type="ORF">GIB67_002587</name>
</gene>
<comment type="caution">
    <text evidence="3">The sequence shown here is derived from an EMBL/GenBank/DDBJ whole genome shotgun (WGS) entry which is preliminary data.</text>
</comment>
<protein>
    <recommendedName>
        <fullName evidence="2">Retrotransposon gag domain-containing protein</fullName>
    </recommendedName>
</protein>
<feature type="compositionally biased region" description="Basic and acidic residues" evidence="1">
    <location>
        <begin position="325"/>
        <end position="345"/>
    </location>
</feature>
<feature type="domain" description="Retrotransposon gag" evidence="2">
    <location>
        <begin position="198"/>
        <end position="293"/>
    </location>
</feature>